<dbReference type="PANTHER" id="PTHR48287">
    <property type="entry name" value="ARM REPEAT SUPERFAMILY PROTEIN"/>
    <property type="match status" value="1"/>
</dbReference>
<evidence type="ECO:0000259" key="6">
    <source>
        <dbReference type="Pfam" id="PF25772"/>
    </source>
</evidence>
<dbReference type="Pfam" id="PF08161">
    <property type="entry name" value="RRP12_HEAT"/>
    <property type="match status" value="1"/>
</dbReference>
<accession>A0A1D1ZYB8</accession>
<feature type="region of interest" description="Disordered" evidence="4">
    <location>
        <begin position="1178"/>
        <end position="1237"/>
    </location>
</feature>
<dbReference type="InterPro" id="IPR012978">
    <property type="entry name" value="HEAT_RRP12"/>
</dbReference>
<feature type="compositionally biased region" description="Basic residues" evidence="4">
    <location>
        <begin position="1351"/>
        <end position="1361"/>
    </location>
</feature>
<feature type="compositionally biased region" description="Low complexity" evidence="4">
    <location>
        <begin position="1130"/>
        <end position="1159"/>
    </location>
</feature>
<evidence type="ECO:0000256" key="3">
    <source>
        <dbReference type="ARBA" id="ARBA00023242"/>
    </source>
</evidence>
<dbReference type="InterPro" id="IPR011989">
    <property type="entry name" value="ARM-like"/>
</dbReference>
<feature type="region of interest" description="Disordered" evidence="4">
    <location>
        <begin position="1333"/>
        <end position="1361"/>
    </location>
</feature>
<evidence type="ECO:0000256" key="2">
    <source>
        <dbReference type="ARBA" id="ARBA00007690"/>
    </source>
</evidence>
<evidence type="ECO:0000256" key="1">
    <source>
        <dbReference type="ARBA" id="ARBA00004123"/>
    </source>
</evidence>
<feature type="compositionally biased region" description="Low complexity" evidence="4">
    <location>
        <begin position="1109"/>
        <end position="1120"/>
    </location>
</feature>
<feature type="region of interest" description="Disordered" evidence="4">
    <location>
        <begin position="1256"/>
        <end position="1316"/>
    </location>
</feature>
<proteinExistence type="inferred from homology"/>
<sequence>MELASLRSALDEAPAHPSSRPTAPSIRGDGAFIAELRAKHSHSSQPESRQLLAIASALLEVVREEGLDPTPTALFAAAMASLERPDVARSPPLLAGMATLLNSLLPRVPNPVLRAKFAPASALLRGLLAGAGTDAQLARPALGALCQVLAAADPADWPAALPSFGLVLAACADARPKVRRRAHAGLEEVLAAMGVRPATLAAASDLVAAEAERVLLGPEAAARAAAAAGSKRRAAAEEAIVAATAAALHALGALQRVAPLLAPEAAARVAAAAIALLPLRQPLLSRHAASVVVALHSCPPERGTGVAEVAAHLRAVLACELSVAERRDVEGVAARAQLLAVCTKRLHRLETMATPGTPSTAVQTWDLLPRVFQYLLPLLGAELDSVRGAAADTLGGLLEACVDAAAIRAAAEAPAAGRPRGLRALVSALESALSAHSEAGWPGALGLCARLFAALGRGGAEAAAPLVVRVAGLCDGADEGAAPDAAPADGPRLAAQQCMAAALRTLGPRAVLSVAPLGLLEGLRTGAQARTWMLPLLRQNGGAGELGFWAEQLLPTAQAIGKRGAVATKGKKDREAQLCATLESQLWACLPAFVSWAEDGGAVWRQLEKPLLEAFHRNEQYRNIVCNSFTTLCNDISRAYSAAGQQLGHANPVAAAATPSGHDQEGLLMDEEGADSAIPIPAHYTLAAAQAGLAELRAASAAWLPQLLDGFLAAPPAQRGTMQATLGALACAADPAAVARLFKTVAQQLLKEAAAAAATGAGTATEAAAAAPDPERRASLLELALALAGGLDARGVASLVKLAAPAALARDPALQKKGYKVLAYVCERRADYLAEPGRRAALLELIVGGGAGALSAARRYRLRGVRWAALEAMRAEARGEARAETVSALIGEIVLALKEGNAKTRAAAFDLLVGLAHALQDAGASAALSTTPAAGPLAALGGVGTLVTVLLGGLVGASPHMVSASVMGLARLLHEFSAALLHLVPDLLPAVLMLLRSRAREVVKSVLGFVKVVASRLPVEELVPRLPAILEGCLLWAEDSKNKFKLKVRMILERLARRCGYEAVEPAVPAAHKALLTHIRKAHARHERGRQGGDGGDGDGASRADARSRASGRSAWDAGRVFSAGGTTVGGAPSASSRRGGAEGGAIAPSRRRGAAAAADPLDLQDAAAGRELMRSAAVSAGGRRARGGADDDGDDEDDFPRDGGGRMVVHDPEAGGAGRKRRRASEHFDSDDSDFEDLRGFSGLDLALKGAQSVARAPSLAASIGGRSAAARSAGGASARSARGRGAGGARRAQHTGERFKSAKAGGDVSKGRTEPYAYWPLDRRLMNRRAHKAKGAKQGLDAVVNAGRRGPKRTKTARD</sequence>
<evidence type="ECO:0000259" key="5">
    <source>
        <dbReference type="Pfam" id="PF08161"/>
    </source>
</evidence>
<dbReference type="InterPro" id="IPR057860">
    <property type="entry name" value="HEAT_RRP12_N"/>
</dbReference>
<keyword evidence="3" id="KW-0539">Nucleus</keyword>
<dbReference type="InterPro" id="IPR052087">
    <property type="entry name" value="RRP12"/>
</dbReference>
<organism evidence="7">
    <name type="scientific">Auxenochlorella protothecoides</name>
    <name type="common">Green microalga</name>
    <name type="synonym">Chlorella protothecoides</name>
    <dbReference type="NCBI Taxonomy" id="3075"/>
    <lineage>
        <taxon>Eukaryota</taxon>
        <taxon>Viridiplantae</taxon>
        <taxon>Chlorophyta</taxon>
        <taxon>core chlorophytes</taxon>
        <taxon>Trebouxiophyceae</taxon>
        <taxon>Chlorellales</taxon>
        <taxon>Chlorellaceae</taxon>
        <taxon>Auxenochlorella</taxon>
    </lineage>
</organism>
<dbReference type="GO" id="GO:0005634">
    <property type="term" value="C:nucleus"/>
    <property type="evidence" value="ECO:0007669"/>
    <property type="project" value="UniProtKB-SubCell"/>
</dbReference>
<comment type="subcellular location">
    <subcellularLocation>
        <location evidence="1">Nucleus</location>
    </subcellularLocation>
</comment>
<dbReference type="PANTHER" id="PTHR48287:SF1">
    <property type="entry name" value="ARM REPEAT SUPERFAMILY PROTEIN"/>
    <property type="match status" value="1"/>
</dbReference>
<feature type="domain" description="RRP12 N-terminal HEAT" evidence="6">
    <location>
        <begin position="23"/>
        <end position="297"/>
    </location>
</feature>
<evidence type="ECO:0000313" key="7">
    <source>
        <dbReference type="EMBL" id="JAT71851.1"/>
    </source>
</evidence>
<name>A0A1D1ZYB8_AUXPR</name>
<reference evidence="7" key="1">
    <citation type="submission" date="2015-08" db="EMBL/GenBank/DDBJ databases">
        <authorList>
            <person name="Babu N.S."/>
            <person name="Beckwith C.J."/>
            <person name="Beseler K.G."/>
            <person name="Brison A."/>
            <person name="Carone J.V."/>
            <person name="Caskin T.P."/>
            <person name="Diamond M."/>
            <person name="Durham M.E."/>
            <person name="Foxe J.M."/>
            <person name="Go M."/>
            <person name="Henderson B.A."/>
            <person name="Jones I.B."/>
            <person name="McGettigan J.A."/>
            <person name="Micheletti S.J."/>
            <person name="Nasrallah M.E."/>
            <person name="Ortiz D."/>
            <person name="Piller C.R."/>
            <person name="Privatt S.R."/>
            <person name="Schneider S.L."/>
            <person name="Sharp S."/>
            <person name="Smith T.C."/>
            <person name="Stanton J.D."/>
            <person name="Ullery H.E."/>
            <person name="Wilson R.J."/>
            <person name="Serrano M.G."/>
            <person name="Buck G."/>
            <person name="Lee V."/>
            <person name="Wang Y."/>
            <person name="Carvalho R."/>
            <person name="Voegtly L."/>
            <person name="Shi R."/>
            <person name="Duckworth R."/>
            <person name="Johnson A."/>
            <person name="Loviza R."/>
            <person name="Walstead R."/>
            <person name="Shah Z."/>
            <person name="Kiflezghi M."/>
            <person name="Wade K."/>
            <person name="Ball S.L."/>
            <person name="Bradley K.W."/>
            <person name="Asai D.J."/>
            <person name="Bowman C.A."/>
            <person name="Russell D.A."/>
            <person name="Pope W.H."/>
            <person name="Jacobs-Sera D."/>
            <person name="Hendrix R.W."/>
            <person name="Hatfull G.F."/>
        </authorList>
    </citation>
    <scope>NUCLEOTIDE SEQUENCE</scope>
</reference>
<feature type="compositionally biased region" description="Basic and acidic residues" evidence="4">
    <location>
        <begin position="1201"/>
        <end position="1214"/>
    </location>
</feature>
<feature type="region of interest" description="Disordered" evidence="4">
    <location>
        <begin position="1"/>
        <end position="26"/>
    </location>
</feature>
<dbReference type="Gene3D" id="1.25.10.10">
    <property type="entry name" value="Leucine-rich Repeat Variant"/>
    <property type="match status" value="1"/>
</dbReference>
<dbReference type="Pfam" id="PF25772">
    <property type="entry name" value="HEAT_RRP12_N"/>
    <property type="match status" value="1"/>
</dbReference>
<feature type="domain" description="RRP12 HEAT" evidence="5">
    <location>
        <begin position="385"/>
        <end position="640"/>
    </location>
</feature>
<feature type="compositionally biased region" description="Acidic residues" evidence="4">
    <location>
        <begin position="1191"/>
        <end position="1200"/>
    </location>
</feature>
<dbReference type="EMBL" id="GDKF01006771">
    <property type="protein sequence ID" value="JAT71851.1"/>
    <property type="molecule type" value="Transcribed_RNA"/>
</dbReference>
<evidence type="ECO:0000256" key="4">
    <source>
        <dbReference type="SAM" id="MobiDB-lite"/>
    </source>
</evidence>
<gene>
    <name evidence="7" type="ORF">g.25339</name>
</gene>
<dbReference type="SUPFAM" id="SSF48371">
    <property type="entry name" value="ARM repeat"/>
    <property type="match status" value="1"/>
</dbReference>
<feature type="compositionally biased region" description="Low complexity" evidence="4">
    <location>
        <begin position="1262"/>
        <end position="1282"/>
    </location>
</feature>
<protein>
    <submittedName>
        <fullName evidence="7">Uncharacterized protein</fullName>
    </submittedName>
</protein>
<dbReference type="InterPro" id="IPR016024">
    <property type="entry name" value="ARM-type_fold"/>
</dbReference>
<feature type="region of interest" description="Disordered" evidence="4">
    <location>
        <begin position="1082"/>
        <end position="1159"/>
    </location>
</feature>
<comment type="similarity">
    <text evidence="2">Belongs to the RRP12 family.</text>
</comment>